<keyword evidence="1" id="KW-0479">Metal-binding</keyword>
<feature type="compositionally biased region" description="Pro residues" evidence="5">
    <location>
        <begin position="312"/>
        <end position="325"/>
    </location>
</feature>
<dbReference type="PANTHER" id="PTHR23111">
    <property type="entry name" value="ZINC FINGER PROTEIN"/>
    <property type="match status" value="1"/>
</dbReference>
<evidence type="ECO:0000256" key="1">
    <source>
        <dbReference type="ARBA" id="ARBA00022723"/>
    </source>
</evidence>
<feature type="region of interest" description="Disordered" evidence="5">
    <location>
        <begin position="88"/>
        <end position="117"/>
    </location>
</feature>
<evidence type="ECO:0000259" key="6">
    <source>
        <dbReference type="PROSITE" id="PS50199"/>
    </source>
</evidence>
<feature type="region of interest" description="Disordered" evidence="5">
    <location>
        <begin position="370"/>
        <end position="389"/>
    </location>
</feature>
<dbReference type="PANTHER" id="PTHR23111:SF29">
    <property type="entry name" value="OS07G0404300 PROTEIN"/>
    <property type="match status" value="1"/>
</dbReference>
<dbReference type="GO" id="GO:0008270">
    <property type="term" value="F:zinc ion binding"/>
    <property type="evidence" value="ECO:0007669"/>
    <property type="project" value="UniProtKB-KW"/>
</dbReference>
<dbReference type="PROSITE" id="PS01358">
    <property type="entry name" value="ZF_RANBP2_1"/>
    <property type="match status" value="1"/>
</dbReference>
<evidence type="ECO:0000256" key="3">
    <source>
        <dbReference type="ARBA" id="ARBA00022833"/>
    </source>
</evidence>
<name>A0A2I0AUR1_9ASPA</name>
<protein>
    <submittedName>
        <fullName evidence="7">Zinc finger protein VAR3, chloroplastic</fullName>
        <ecNumber evidence="7">2.7.7.7</ecNumber>
    </submittedName>
</protein>
<evidence type="ECO:0000256" key="4">
    <source>
        <dbReference type="PROSITE-ProRule" id="PRU00322"/>
    </source>
</evidence>
<keyword evidence="3" id="KW-0862">Zinc</keyword>
<dbReference type="InterPro" id="IPR001876">
    <property type="entry name" value="Znf_RanBP2"/>
</dbReference>
<feature type="region of interest" description="Disordered" evidence="5">
    <location>
        <begin position="307"/>
        <end position="334"/>
    </location>
</feature>
<keyword evidence="7" id="KW-0808">Transferase</keyword>
<feature type="compositionally biased region" description="Basic and acidic residues" evidence="5">
    <location>
        <begin position="693"/>
        <end position="704"/>
    </location>
</feature>
<feature type="region of interest" description="Disordered" evidence="5">
    <location>
        <begin position="507"/>
        <end position="535"/>
    </location>
</feature>
<feature type="compositionally biased region" description="Polar residues" evidence="5">
    <location>
        <begin position="372"/>
        <end position="387"/>
    </location>
</feature>
<dbReference type="SMART" id="SM00547">
    <property type="entry name" value="ZnF_RBZ"/>
    <property type="match status" value="1"/>
</dbReference>
<dbReference type="STRING" id="1088818.A0A2I0AUR1"/>
<dbReference type="AlphaFoldDB" id="A0A2I0AUR1"/>
<dbReference type="Proteomes" id="UP000236161">
    <property type="component" value="Unassembled WGS sequence"/>
</dbReference>
<dbReference type="EC" id="2.7.7.7" evidence="7"/>
<feature type="compositionally biased region" description="Basic and acidic residues" evidence="5">
    <location>
        <begin position="621"/>
        <end position="642"/>
    </location>
</feature>
<dbReference type="Gene3D" id="4.10.1060.10">
    <property type="entry name" value="Zinc finger, RanBP2-type"/>
    <property type="match status" value="1"/>
</dbReference>
<feature type="region of interest" description="Disordered" evidence="5">
    <location>
        <begin position="596"/>
        <end position="819"/>
    </location>
</feature>
<gene>
    <name evidence="7" type="primary">VAR3</name>
    <name evidence="7" type="ORF">AXF42_Ash001378</name>
</gene>
<dbReference type="SUPFAM" id="SSF90209">
    <property type="entry name" value="Ran binding protein zinc finger-like"/>
    <property type="match status" value="1"/>
</dbReference>
<evidence type="ECO:0000256" key="2">
    <source>
        <dbReference type="ARBA" id="ARBA00022771"/>
    </source>
</evidence>
<feature type="compositionally biased region" description="Polar residues" evidence="5">
    <location>
        <begin position="663"/>
        <end position="674"/>
    </location>
</feature>
<organism evidence="7 8">
    <name type="scientific">Apostasia shenzhenica</name>
    <dbReference type="NCBI Taxonomy" id="1088818"/>
    <lineage>
        <taxon>Eukaryota</taxon>
        <taxon>Viridiplantae</taxon>
        <taxon>Streptophyta</taxon>
        <taxon>Embryophyta</taxon>
        <taxon>Tracheophyta</taxon>
        <taxon>Spermatophyta</taxon>
        <taxon>Magnoliopsida</taxon>
        <taxon>Liliopsida</taxon>
        <taxon>Asparagales</taxon>
        <taxon>Orchidaceae</taxon>
        <taxon>Apostasioideae</taxon>
        <taxon>Apostasia</taxon>
    </lineage>
</organism>
<dbReference type="OrthoDB" id="448399at2759"/>
<accession>A0A2I0AUR1</accession>
<feature type="compositionally biased region" description="Basic and acidic residues" evidence="5">
    <location>
        <begin position="722"/>
        <end position="734"/>
    </location>
</feature>
<dbReference type="GO" id="GO:0003729">
    <property type="term" value="F:mRNA binding"/>
    <property type="evidence" value="ECO:0007669"/>
    <property type="project" value="TreeGrafter"/>
</dbReference>
<feature type="compositionally biased region" description="Basic and acidic residues" evidence="5">
    <location>
        <begin position="783"/>
        <end position="819"/>
    </location>
</feature>
<keyword evidence="7" id="KW-0548">Nucleotidyltransferase</keyword>
<dbReference type="EMBL" id="KZ451950">
    <property type="protein sequence ID" value="PKA59284.1"/>
    <property type="molecule type" value="Genomic_DNA"/>
</dbReference>
<feature type="compositionally biased region" description="Basic and acidic residues" evidence="5">
    <location>
        <begin position="440"/>
        <end position="451"/>
    </location>
</feature>
<reference evidence="7 8" key="1">
    <citation type="journal article" date="2017" name="Nature">
        <title>The Apostasia genome and the evolution of orchids.</title>
        <authorList>
            <person name="Zhang G.Q."/>
            <person name="Liu K.W."/>
            <person name="Li Z."/>
            <person name="Lohaus R."/>
            <person name="Hsiao Y.Y."/>
            <person name="Niu S.C."/>
            <person name="Wang J.Y."/>
            <person name="Lin Y.C."/>
            <person name="Xu Q."/>
            <person name="Chen L.J."/>
            <person name="Yoshida K."/>
            <person name="Fujiwara S."/>
            <person name="Wang Z.W."/>
            <person name="Zhang Y.Q."/>
            <person name="Mitsuda N."/>
            <person name="Wang M."/>
            <person name="Liu G.H."/>
            <person name="Pecoraro L."/>
            <person name="Huang H.X."/>
            <person name="Xiao X.J."/>
            <person name="Lin M."/>
            <person name="Wu X.Y."/>
            <person name="Wu W.L."/>
            <person name="Chen Y.Y."/>
            <person name="Chang S.B."/>
            <person name="Sakamoto S."/>
            <person name="Ohme-Takagi M."/>
            <person name="Yagi M."/>
            <person name="Zeng S.J."/>
            <person name="Shen C.Y."/>
            <person name="Yeh C.M."/>
            <person name="Luo Y.B."/>
            <person name="Tsai W.C."/>
            <person name="Van de Peer Y."/>
            <person name="Liu Z.J."/>
        </authorList>
    </citation>
    <scope>NUCLEOTIDE SEQUENCE [LARGE SCALE GENOMIC DNA]</scope>
    <source>
        <strain evidence="8">cv. Shenzhen</strain>
        <tissue evidence="7">Stem</tissue>
    </source>
</reference>
<evidence type="ECO:0000313" key="7">
    <source>
        <dbReference type="EMBL" id="PKA59284.1"/>
    </source>
</evidence>
<feature type="region of interest" description="Disordered" evidence="5">
    <location>
        <begin position="425"/>
        <end position="485"/>
    </location>
</feature>
<evidence type="ECO:0000313" key="8">
    <source>
        <dbReference type="Proteomes" id="UP000236161"/>
    </source>
</evidence>
<keyword evidence="8" id="KW-1185">Reference proteome</keyword>
<feature type="compositionally biased region" description="Acidic residues" evidence="5">
    <location>
        <begin position="474"/>
        <end position="485"/>
    </location>
</feature>
<dbReference type="InterPro" id="IPR036443">
    <property type="entry name" value="Znf_RanBP2_sf"/>
</dbReference>
<dbReference type="GO" id="GO:0005737">
    <property type="term" value="C:cytoplasm"/>
    <property type="evidence" value="ECO:0007669"/>
    <property type="project" value="TreeGrafter"/>
</dbReference>
<proteinExistence type="predicted"/>
<feature type="domain" description="RanBP2-type" evidence="6">
    <location>
        <begin position="338"/>
        <end position="367"/>
    </location>
</feature>
<sequence length="819" mass="93247">MAFTFLIRRRFRLLLPKLPPPIKVSVIRYLSANAAAVATANPSTSTLPDPKPSLSARLSFVFDQIDALERQRDIAAKDEALQRIRAWRQAKHPSPPAISSPPTVSDGGAGGSDSQITGVADAEDVGMAELFKREVEVVHPWPEWIEFMERLARQNYFDYRRVEEDRVAENAGIDLSGVKEEVGLDLTRDWAAVRTASMNFGRDRFDIFESLSRKDIQILVGHGCPSLEPKVVFSAKLLRKYVHLDEGDEDEARTLDVIRLLLTYGFDHVKETVENSPLRKMKSVKNVVRKLLYEVVRLSAVPRDPNLLPPVIKKPPPKVKQPPPQPKRRVGRDDVEMKKGDWLCPKCNFLNYRRNMSCFHCEHKRPPDDFTENQSLGNQIGPSTRVQRSARVPDVSNAWNFDFDDDESDGADVAAFEYADSAKARDGSPLNAVSHGSNNRRFDDDIRRNQDHGGQFSNSYQKMSPVHSRHTGFDDFDDEEDDDLDSYELDEGTHLISRKSFSELEKDSGSTDFDDLNQHANSSHHRKDLVSDSEDDLVVSVQKVEGKRGSFGYDNSIHGRYDLKAKNFQQNAGLKGSRKTRDSDLDSDFSDELSVAKLDDDDDTDSEANLYSRSNRNGNRRAPERTSERFEGRDHFVSERNGRNSFNGHSDDEFDDREGSEANLYSRSNRNGNSRAAERTNLYSRSNRNGNRRAAERTGGRFEGRNLFVSKRNGRDSFNGHNNDEFDDRGGSDRRKGRANQSSYGARSFRRNERSSKGNGHGRQKDDYSKFKHSFGRTNSGKSDYRSNGRKNNKFDRSRGFDDGYDFRDNNQRRRIIER</sequence>
<evidence type="ECO:0000256" key="5">
    <source>
        <dbReference type="SAM" id="MobiDB-lite"/>
    </source>
</evidence>
<dbReference type="GO" id="GO:0003887">
    <property type="term" value="F:DNA-directed DNA polymerase activity"/>
    <property type="evidence" value="ECO:0007669"/>
    <property type="project" value="UniProtKB-EC"/>
</dbReference>
<keyword evidence="2 4" id="KW-0863">Zinc-finger</keyword>
<feature type="compositionally biased region" description="Polar residues" evidence="5">
    <location>
        <begin position="607"/>
        <end position="617"/>
    </location>
</feature>
<dbReference type="PROSITE" id="PS50199">
    <property type="entry name" value="ZF_RANBP2_2"/>
    <property type="match status" value="1"/>
</dbReference>